<proteinExistence type="predicted"/>
<feature type="signal peptide" evidence="1">
    <location>
        <begin position="1"/>
        <end position="31"/>
    </location>
</feature>
<feature type="chain" id="PRO_5046669733" description="Outer membrane protein beta-barrel domain-containing protein" evidence="1">
    <location>
        <begin position="32"/>
        <end position="281"/>
    </location>
</feature>
<accession>A0ABT7NEB6</accession>
<evidence type="ECO:0008006" key="4">
    <source>
        <dbReference type="Google" id="ProtNLM"/>
    </source>
</evidence>
<dbReference type="Proteomes" id="UP001174908">
    <property type="component" value="Unassembled WGS sequence"/>
</dbReference>
<dbReference type="RefSeq" id="WP_286661247.1">
    <property type="nucleotide sequence ID" value="NZ_JASZYV010000003.1"/>
</dbReference>
<keyword evidence="3" id="KW-1185">Reference proteome</keyword>
<evidence type="ECO:0000313" key="2">
    <source>
        <dbReference type="EMBL" id="MDM0046160.1"/>
    </source>
</evidence>
<gene>
    <name evidence="2" type="ORF">QTH91_16840</name>
</gene>
<evidence type="ECO:0000313" key="3">
    <source>
        <dbReference type="Proteomes" id="UP001174908"/>
    </source>
</evidence>
<sequence>MPFSISRMSMSPGRWAAPALLAALAPCAAQAQSSMQDTGAWRYGLSVYGYFPSVGGSTSAPTSAGGPSLNVDAGKVIDALKFAFMTSFDAHNGRYGVFTDFIYLDLGGSKANSRDFSIGDTPVSGSTSANLKWDLKGILWTVAGQYRVPTDPSLRLDLLGGVRAFWLKPSLGWSIQGDLQGIASGSRTGQVQTSETLWDGIVGAKGRWTPGGSGPWSVPFYLDLGTGESKLTWQAALGVSYGFSWGEITGMWRYVSYDMKSGGMLQDLNFNGPMVGATLRW</sequence>
<organism evidence="2 3">
    <name type="scientific">Variovorax dokdonensis</name>
    <dbReference type="NCBI Taxonomy" id="344883"/>
    <lineage>
        <taxon>Bacteria</taxon>
        <taxon>Pseudomonadati</taxon>
        <taxon>Pseudomonadota</taxon>
        <taxon>Betaproteobacteria</taxon>
        <taxon>Burkholderiales</taxon>
        <taxon>Comamonadaceae</taxon>
        <taxon>Variovorax</taxon>
    </lineage>
</organism>
<reference evidence="2" key="1">
    <citation type="submission" date="2023-06" db="EMBL/GenBank/DDBJ databases">
        <authorList>
            <person name="Jiang Y."/>
            <person name="Liu Q."/>
        </authorList>
    </citation>
    <scope>NUCLEOTIDE SEQUENCE</scope>
    <source>
        <strain evidence="2">CGMCC 1.12089</strain>
    </source>
</reference>
<name>A0ABT7NEB6_9BURK</name>
<keyword evidence="1" id="KW-0732">Signal</keyword>
<protein>
    <recommendedName>
        <fullName evidence="4">Outer membrane protein beta-barrel domain-containing protein</fullName>
    </recommendedName>
</protein>
<dbReference type="EMBL" id="JASZYV010000003">
    <property type="protein sequence ID" value="MDM0046160.1"/>
    <property type="molecule type" value="Genomic_DNA"/>
</dbReference>
<comment type="caution">
    <text evidence="2">The sequence shown here is derived from an EMBL/GenBank/DDBJ whole genome shotgun (WGS) entry which is preliminary data.</text>
</comment>
<evidence type="ECO:0000256" key="1">
    <source>
        <dbReference type="SAM" id="SignalP"/>
    </source>
</evidence>